<dbReference type="PROSITE" id="PS50114">
    <property type="entry name" value="GATA_ZN_FINGER_2"/>
    <property type="match status" value="2"/>
</dbReference>
<proteinExistence type="predicted"/>
<feature type="region of interest" description="Disordered" evidence="7">
    <location>
        <begin position="152"/>
        <end position="217"/>
    </location>
</feature>
<dbReference type="AlphaFoldDB" id="A0AAV5GD27"/>
<evidence type="ECO:0000259" key="8">
    <source>
        <dbReference type="PROSITE" id="PS50114"/>
    </source>
</evidence>
<feature type="domain" description="GATA-type" evidence="8">
    <location>
        <begin position="667"/>
        <end position="718"/>
    </location>
</feature>
<dbReference type="EMBL" id="BQKY01000001">
    <property type="protein sequence ID" value="GJN87259.1"/>
    <property type="molecule type" value="Genomic_DNA"/>
</dbReference>
<keyword evidence="3 6" id="KW-0863">Zinc-finger</keyword>
<dbReference type="InterPro" id="IPR013088">
    <property type="entry name" value="Znf_NHR/GATA"/>
</dbReference>
<evidence type="ECO:0000256" key="1">
    <source>
        <dbReference type="ARBA" id="ARBA00004123"/>
    </source>
</evidence>
<feature type="domain" description="GATA-type" evidence="8">
    <location>
        <begin position="597"/>
        <end position="650"/>
    </location>
</feature>
<feature type="compositionally biased region" description="Pro residues" evidence="7">
    <location>
        <begin position="771"/>
        <end position="787"/>
    </location>
</feature>
<protein>
    <recommendedName>
        <fullName evidence="8">GATA-type domain-containing protein</fullName>
    </recommendedName>
</protein>
<dbReference type="GO" id="GO:0005634">
    <property type="term" value="C:nucleus"/>
    <property type="evidence" value="ECO:0007669"/>
    <property type="project" value="UniProtKB-SubCell"/>
</dbReference>
<evidence type="ECO:0000313" key="9">
    <source>
        <dbReference type="EMBL" id="GJN87259.1"/>
    </source>
</evidence>
<keyword evidence="2" id="KW-0479">Metal-binding</keyword>
<dbReference type="SUPFAM" id="SSF57716">
    <property type="entry name" value="Glucocorticoid receptor-like (DNA-binding domain)"/>
    <property type="match status" value="2"/>
</dbReference>
<evidence type="ECO:0000256" key="3">
    <source>
        <dbReference type="ARBA" id="ARBA00022771"/>
    </source>
</evidence>
<feature type="compositionally biased region" description="Low complexity" evidence="7">
    <location>
        <begin position="501"/>
        <end position="511"/>
    </location>
</feature>
<dbReference type="Proteomes" id="UP001342314">
    <property type="component" value="Unassembled WGS sequence"/>
</dbReference>
<dbReference type="GO" id="GO:0000978">
    <property type="term" value="F:RNA polymerase II cis-regulatory region sequence-specific DNA binding"/>
    <property type="evidence" value="ECO:0007669"/>
    <property type="project" value="TreeGrafter"/>
</dbReference>
<dbReference type="InterPro" id="IPR039355">
    <property type="entry name" value="Transcription_factor_GATA"/>
</dbReference>
<dbReference type="GO" id="GO:0045944">
    <property type="term" value="P:positive regulation of transcription by RNA polymerase II"/>
    <property type="evidence" value="ECO:0007669"/>
    <property type="project" value="TreeGrafter"/>
</dbReference>
<feature type="region of interest" description="Disordered" evidence="7">
    <location>
        <begin position="1"/>
        <end position="39"/>
    </location>
</feature>
<dbReference type="GO" id="GO:0008270">
    <property type="term" value="F:zinc ion binding"/>
    <property type="evidence" value="ECO:0007669"/>
    <property type="project" value="UniProtKB-KW"/>
</dbReference>
<dbReference type="Gene3D" id="3.30.50.10">
    <property type="entry name" value="Erythroid Transcription Factor GATA-1, subunit A"/>
    <property type="match status" value="2"/>
</dbReference>
<feature type="compositionally biased region" description="Low complexity" evidence="7">
    <location>
        <begin position="246"/>
        <end position="263"/>
    </location>
</feature>
<organism evidence="9 10">
    <name type="scientific">Rhodotorula paludigena</name>
    <dbReference type="NCBI Taxonomy" id="86838"/>
    <lineage>
        <taxon>Eukaryota</taxon>
        <taxon>Fungi</taxon>
        <taxon>Dikarya</taxon>
        <taxon>Basidiomycota</taxon>
        <taxon>Pucciniomycotina</taxon>
        <taxon>Microbotryomycetes</taxon>
        <taxon>Sporidiobolales</taxon>
        <taxon>Sporidiobolaceae</taxon>
        <taxon>Rhodotorula</taxon>
    </lineage>
</organism>
<keyword evidence="5" id="KW-0539">Nucleus</keyword>
<feature type="compositionally biased region" description="Pro residues" evidence="7">
    <location>
        <begin position="869"/>
        <end position="890"/>
    </location>
</feature>
<keyword evidence="4" id="KW-0862">Zinc</keyword>
<feature type="region of interest" description="Disordered" evidence="7">
    <location>
        <begin position="730"/>
        <end position="790"/>
    </location>
</feature>
<accession>A0AAV5GD27</accession>
<dbReference type="PANTHER" id="PTHR10071">
    <property type="entry name" value="TRANSCRIPTION FACTOR GATA FAMILY MEMBER"/>
    <property type="match status" value="1"/>
</dbReference>
<feature type="compositionally biased region" description="Polar residues" evidence="7">
    <location>
        <begin position="416"/>
        <end position="427"/>
    </location>
</feature>
<evidence type="ECO:0000313" key="10">
    <source>
        <dbReference type="Proteomes" id="UP001342314"/>
    </source>
</evidence>
<dbReference type="Pfam" id="PF00320">
    <property type="entry name" value="GATA"/>
    <property type="match status" value="2"/>
</dbReference>
<gene>
    <name evidence="9" type="ORF">Rhopal_000207-T1</name>
</gene>
<feature type="region of interest" description="Disordered" evidence="7">
    <location>
        <begin position="861"/>
        <end position="890"/>
    </location>
</feature>
<name>A0AAV5GD27_9BASI</name>
<dbReference type="PANTHER" id="PTHR10071:SF281">
    <property type="entry name" value="BOX A-BINDING FACTOR-RELATED"/>
    <property type="match status" value="1"/>
</dbReference>
<dbReference type="SMART" id="SM00401">
    <property type="entry name" value="ZnF_GATA"/>
    <property type="match status" value="2"/>
</dbReference>
<comment type="subcellular location">
    <subcellularLocation>
        <location evidence="1">Nucleus</location>
    </subcellularLocation>
</comment>
<feature type="region of interest" description="Disordered" evidence="7">
    <location>
        <begin position="493"/>
        <end position="527"/>
    </location>
</feature>
<dbReference type="PRINTS" id="PR00619">
    <property type="entry name" value="GATAZNFINGER"/>
</dbReference>
<feature type="compositionally biased region" description="Polar residues" evidence="7">
    <location>
        <begin position="234"/>
        <end position="245"/>
    </location>
</feature>
<feature type="region of interest" description="Disordered" evidence="7">
    <location>
        <begin position="234"/>
        <end position="271"/>
    </location>
</feature>
<feature type="compositionally biased region" description="Low complexity" evidence="7">
    <location>
        <begin position="643"/>
        <end position="663"/>
    </location>
</feature>
<evidence type="ECO:0000256" key="7">
    <source>
        <dbReference type="SAM" id="MobiDB-lite"/>
    </source>
</evidence>
<dbReference type="GO" id="GO:0000122">
    <property type="term" value="P:negative regulation of transcription by RNA polymerase II"/>
    <property type="evidence" value="ECO:0007669"/>
    <property type="project" value="TreeGrafter"/>
</dbReference>
<feature type="compositionally biased region" description="Basic and acidic residues" evidence="7">
    <location>
        <begin position="589"/>
        <end position="599"/>
    </location>
</feature>
<feature type="compositionally biased region" description="Low complexity" evidence="7">
    <location>
        <begin position="737"/>
        <end position="770"/>
    </location>
</feature>
<evidence type="ECO:0000256" key="5">
    <source>
        <dbReference type="ARBA" id="ARBA00023242"/>
    </source>
</evidence>
<sequence>MHARTPPPPRRYGWGNNTLQRPTPFDPATAASAPGDSDRQHLRLTWNAWSGKARKLLDQNSRIENLFWRRWHMDQRHGPVHAASPTVASPHEDLYGLHASVEAHERRRATEDLEAFLRTTLHAAQVRRDALEACPWNVRADQSDFTAGCSQPAAANLTPQPPTFNVLSQSSVPSVQQPAQANSQPPTIHAPQPQRVAFNPSPEWGYSPVPPSSQAAQSRIIATPSWTALIASPLQQHQQTPSASAGQPEQGQQGTSTSSLQPPAGSQGLASGSAFFQSSAASNDPFAAAANTAAQHGAFPFGIPSAPPTSVPSPGFTLPPTATVYNDLPSALSSAPSAAAPPAFFSSYGMYQPVVNPYPRFLTPSPEPSILGDLELELGPATGEFSSHLNGGGSVSAGSGTSSLDHVWRDLEGRGASSSSGQENSLIPKQEQKDPFEGMSLVAMRSRANSLEAVDRQASRFDIGGATGAAPPPGATDDAGALSLADQAAREVERAVQAQDAATAGGASATAKGKRKAKGAGGGAAGKKVKNAGAAASAAAAAGGVALPGASPEEDPTGAGGAAGKLGATGKKNRNPHSTQLPGNGQRRLPKEEAGEGHEGPVCSHCGSITTPLWRRGPDDELLCNACGLYLKLHSKPRPKTFAKSNASRRSSNGAAAQAAASGVPPSCNNCGATSTPMWRKDQEGRLCCNACSLYYKLHKVNRPASLAQKRQAAAAAKANLAAAAAASASKDGEGSGSAPKAAAAAPAPSAQLPTPAASTEVTPTAAADMPAPPPPHPHLPPGYPPHLPHDPAMLGTPFMPLPPMWPPHLAPPGYPGGMPPMGLAPGQPYGYPPMMASPNPFAQTAWGALAYGIVSAAAAEEAGGPPAHGVPPQPGQPAVPPQPPQAPQQ</sequence>
<dbReference type="InterPro" id="IPR000679">
    <property type="entry name" value="Znf_GATA"/>
</dbReference>
<feature type="region of interest" description="Disordered" evidence="7">
    <location>
        <begin position="639"/>
        <end position="665"/>
    </location>
</feature>
<keyword evidence="10" id="KW-1185">Reference proteome</keyword>
<dbReference type="PROSITE" id="PS00344">
    <property type="entry name" value="GATA_ZN_FINGER_1"/>
    <property type="match status" value="1"/>
</dbReference>
<reference evidence="9 10" key="1">
    <citation type="submission" date="2021-12" db="EMBL/GenBank/DDBJ databases">
        <title>High titer production of polyol ester of fatty acids by Rhodotorula paludigena BS15 towards product separation-free biomass refinery.</title>
        <authorList>
            <person name="Mano J."/>
            <person name="Ono H."/>
            <person name="Tanaka T."/>
            <person name="Naito K."/>
            <person name="Sushida H."/>
            <person name="Ike M."/>
            <person name="Tokuyasu K."/>
            <person name="Kitaoka M."/>
        </authorList>
    </citation>
    <scope>NUCLEOTIDE SEQUENCE [LARGE SCALE GENOMIC DNA]</scope>
    <source>
        <strain evidence="9 10">BS15</strain>
    </source>
</reference>
<feature type="compositionally biased region" description="Pro residues" evidence="7">
    <location>
        <begin position="1"/>
        <end position="10"/>
    </location>
</feature>
<evidence type="ECO:0000256" key="4">
    <source>
        <dbReference type="ARBA" id="ARBA00022833"/>
    </source>
</evidence>
<dbReference type="GO" id="GO:0000981">
    <property type="term" value="F:DNA-binding transcription factor activity, RNA polymerase II-specific"/>
    <property type="evidence" value="ECO:0007669"/>
    <property type="project" value="TreeGrafter"/>
</dbReference>
<feature type="compositionally biased region" description="Low complexity" evidence="7">
    <location>
        <begin position="168"/>
        <end position="181"/>
    </location>
</feature>
<feature type="region of interest" description="Disordered" evidence="7">
    <location>
        <begin position="549"/>
        <end position="602"/>
    </location>
</feature>
<dbReference type="CDD" id="cd00202">
    <property type="entry name" value="ZnF_GATA"/>
    <property type="match status" value="2"/>
</dbReference>
<evidence type="ECO:0000256" key="2">
    <source>
        <dbReference type="ARBA" id="ARBA00022723"/>
    </source>
</evidence>
<comment type="caution">
    <text evidence="9">The sequence shown here is derived from an EMBL/GenBank/DDBJ whole genome shotgun (WGS) entry which is preliminary data.</text>
</comment>
<feature type="region of interest" description="Disordered" evidence="7">
    <location>
        <begin position="382"/>
        <end position="435"/>
    </location>
</feature>
<evidence type="ECO:0000256" key="6">
    <source>
        <dbReference type="PROSITE-ProRule" id="PRU00094"/>
    </source>
</evidence>